<sequence>MPAQTYKAYCPRWELEPYRKRVKAEAAR</sequence>
<reference evidence="1" key="1">
    <citation type="journal article" date="2015" name="Nature">
        <title>Complex archaea that bridge the gap between prokaryotes and eukaryotes.</title>
        <authorList>
            <person name="Spang A."/>
            <person name="Saw J.H."/>
            <person name="Jorgensen S.L."/>
            <person name="Zaremba-Niedzwiedzka K."/>
            <person name="Martijn J."/>
            <person name="Lind A.E."/>
            <person name="van Eijk R."/>
            <person name="Schleper C."/>
            <person name="Guy L."/>
            <person name="Ettema T.J."/>
        </authorList>
    </citation>
    <scope>NUCLEOTIDE SEQUENCE</scope>
</reference>
<dbReference type="EMBL" id="LAZR01054926">
    <property type="protein sequence ID" value="KKK77502.1"/>
    <property type="molecule type" value="Genomic_DNA"/>
</dbReference>
<feature type="non-terminal residue" evidence="1">
    <location>
        <position position="28"/>
    </location>
</feature>
<dbReference type="AlphaFoldDB" id="A0A0F8Y7T9"/>
<protein>
    <submittedName>
        <fullName evidence="1">Uncharacterized protein</fullName>
    </submittedName>
</protein>
<proteinExistence type="predicted"/>
<name>A0A0F8Y7T9_9ZZZZ</name>
<accession>A0A0F8Y7T9</accession>
<comment type="caution">
    <text evidence="1">The sequence shown here is derived from an EMBL/GenBank/DDBJ whole genome shotgun (WGS) entry which is preliminary data.</text>
</comment>
<organism evidence="1">
    <name type="scientific">marine sediment metagenome</name>
    <dbReference type="NCBI Taxonomy" id="412755"/>
    <lineage>
        <taxon>unclassified sequences</taxon>
        <taxon>metagenomes</taxon>
        <taxon>ecological metagenomes</taxon>
    </lineage>
</organism>
<gene>
    <name evidence="1" type="ORF">LCGC14_2852940</name>
</gene>
<evidence type="ECO:0000313" key="1">
    <source>
        <dbReference type="EMBL" id="KKK77502.1"/>
    </source>
</evidence>